<dbReference type="EMBL" id="CAJVPT010032320">
    <property type="protein sequence ID" value="CAG8701016.1"/>
    <property type="molecule type" value="Genomic_DNA"/>
</dbReference>
<sequence length="81" mass="9149">MEVGDLKKKILEENHNTLAGIDAPQLILYRVKLPDDSDLAKNVQEYMSTNPDPAQSSTELHEIYPSIPPKRTVHFIVQLPP</sequence>
<reference evidence="1" key="1">
    <citation type="submission" date="2021-06" db="EMBL/GenBank/DDBJ databases">
        <authorList>
            <person name="Kallberg Y."/>
            <person name="Tangrot J."/>
            <person name="Rosling A."/>
        </authorList>
    </citation>
    <scope>NUCLEOTIDE SEQUENCE</scope>
    <source>
        <strain evidence="1">CL356</strain>
    </source>
</reference>
<evidence type="ECO:0000313" key="1">
    <source>
        <dbReference type="EMBL" id="CAG8701016.1"/>
    </source>
</evidence>
<gene>
    <name evidence="1" type="ORF">ACOLOM_LOCUS10243</name>
</gene>
<evidence type="ECO:0000313" key="2">
    <source>
        <dbReference type="Proteomes" id="UP000789525"/>
    </source>
</evidence>
<comment type="caution">
    <text evidence="1">The sequence shown here is derived from an EMBL/GenBank/DDBJ whole genome shotgun (WGS) entry which is preliminary data.</text>
</comment>
<accession>A0ACA9PB20</accession>
<dbReference type="Proteomes" id="UP000789525">
    <property type="component" value="Unassembled WGS sequence"/>
</dbReference>
<protein>
    <submittedName>
        <fullName evidence="1">1362_t:CDS:1</fullName>
    </submittedName>
</protein>
<feature type="non-terminal residue" evidence="1">
    <location>
        <position position="81"/>
    </location>
</feature>
<name>A0ACA9PB20_9GLOM</name>
<organism evidence="1 2">
    <name type="scientific">Acaulospora colombiana</name>
    <dbReference type="NCBI Taxonomy" id="27376"/>
    <lineage>
        <taxon>Eukaryota</taxon>
        <taxon>Fungi</taxon>
        <taxon>Fungi incertae sedis</taxon>
        <taxon>Mucoromycota</taxon>
        <taxon>Glomeromycotina</taxon>
        <taxon>Glomeromycetes</taxon>
        <taxon>Diversisporales</taxon>
        <taxon>Acaulosporaceae</taxon>
        <taxon>Acaulospora</taxon>
    </lineage>
</organism>
<proteinExistence type="predicted"/>
<keyword evidence="2" id="KW-1185">Reference proteome</keyword>